<evidence type="ECO:0000313" key="3">
    <source>
        <dbReference type="EMBL" id="KAB2655883.1"/>
    </source>
</evidence>
<gene>
    <name evidence="3" type="ORF">F9K94_15260</name>
</gene>
<keyword evidence="2" id="KW-1133">Transmembrane helix</keyword>
<name>A0A7V7VS86_9HYPH</name>
<protein>
    <submittedName>
        <fullName evidence="3">Uncharacterized protein</fullName>
    </submittedName>
</protein>
<dbReference type="EMBL" id="WBVY01000004">
    <property type="protein sequence ID" value="KAB2655883.1"/>
    <property type="molecule type" value="Genomic_DNA"/>
</dbReference>
<organism evidence="3 4">
    <name type="scientific">Brucella tritici</name>
    <dbReference type="NCBI Taxonomy" id="94626"/>
    <lineage>
        <taxon>Bacteria</taxon>
        <taxon>Pseudomonadati</taxon>
        <taxon>Pseudomonadota</taxon>
        <taxon>Alphaproteobacteria</taxon>
        <taxon>Hyphomicrobiales</taxon>
        <taxon>Brucellaceae</taxon>
        <taxon>Brucella/Ochrobactrum group</taxon>
        <taxon>Brucella</taxon>
    </lineage>
</organism>
<evidence type="ECO:0000256" key="1">
    <source>
        <dbReference type="SAM" id="MobiDB-lite"/>
    </source>
</evidence>
<evidence type="ECO:0000256" key="2">
    <source>
        <dbReference type="SAM" id="Phobius"/>
    </source>
</evidence>
<sequence length="300" mass="32981">MIARGAFLSLLVLAASLWVENGHSQAQGDPNVQGENSAHSNPSDVFSIPVRIIPSPAANENDAADAKTREESNRREDENLAIQRSVADSSKEVAHYSFFQTWIGAISLILSFATVAASGFAAWFALGAVREARQSTQIAQKALAVTEQTMKSQLRAYVTVSACKTRYVHHEDTSSEFQFMIMLRNQGQTPATDVRMWSTCQAASQFDERFSAYDGSTGGTRAPIGPTGEMKIEYGTLQRRISHSTIDEIRKGLTTLWIDGHVQYDDIFGETHTTNFRFYITNASTGTPVLTISEQGNEIT</sequence>
<keyword evidence="2" id="KW-0472">Membrane</keyword>
<feature type="region of interest" description="Disordered" evidence="1">
    <location>
        <begin position="59"/>
        <end position="78"/>
    </location>
</feature>
<keyword evidence="2" id="KW-0812">Transmembrane</keyword>
<feature type="compositionally biased region" description="Basic and acidic residues" evidence="1">
    <location>
        <begin position="64"/>
        <end position="78"/>
    </location>
</feature>
<accession>A0A7V7VS86</accession>
<dbReference type="Proteomes" id="UP000460650">
    <property type="component" value="Unassembled WGS sequence"/>
</dbReference>
<feature type="transmembrane region" description="Helical" evidence="2">
    <location>
        <begin position="102"/>
        <end position="126"/>
    </location>
</feature>
<dbReference type="RefSeq" id="WP_151646628.1">
    <property type="nucleotide sequence ID" value="NZ_WBVY01000004.1"/>
</dbReference>
<reference evidence="3 4" key="1">
    <citation type="submission" date="2019-09" db="EMBL/GenBank/DDBJ databases">
        <title>Taxonomic organization of the family Brucellaceae based on a phylogenomic approach.</title>
        <authorList>
            <person name="Leclercq S."/>
            <person name="Cloeckaert A."/>
            <person name="Zygmunt M.S."/>
        </authorList>
    </citation>
    <scope>NUCLEOTIDE SEQUENCE [LARGE SCALE GENOMIC DNA]</scope>
    <source>
        <strain evidence="3 4">TA93</strain>
    </source>
</reference>
<proteinExistence type="predicted"/>
<comment type="caution">
    <text evidence="3">The sequence shown here is derived from an EMBL/GenBank/DDBJ whole genome shotgun (WGS) entry which is preliminary data.</text>
</comment>
<dbReference type="AlphaFoldDB" id="A0A7V7VS86"/>
<evidence type="ECO:0000313" key="4">
    <source>
        <dbReference type="Proteomes" id="UP000460650"/>
    </source>
</evidence>